<feature type="region of interest" description="Disordered" evidence="1">
    <location>
        <begin position="365"/>
        <end position="389"/>
    </location>
</feature>
<keyword evidence="3" id="KW-1185">Reference proteome</keyword>
<dbReference type="AlphaFoldDB" id="A0A8J1Y5A2"/>
<dbReference type="EMBL" id="CAIIXF020000008">
    <property type="protein sequence ID" value="CAH1792617.1"/>
    <property type="molecule type" value="Genomic_DNA"/>
</dbReference>
<dbReference type="OrthoDB" id="6077771at2759"/>
<dbReference type="Proteomes" id="UP000749559">
    <property type="component" value="Unassembled WGS sequence"/>
</dbReference>
<feature type="region of interest" description="Disordered" evidence="1">
    <location>
        <begin position="317"/>
        <end position="349"/>
    </location>
</feature>
<reference evidence="2" key="1">
    <citation type="submission" date="2022-03" db="EMBL/GenBank/DDBJ databases">
        <authorList>
            <person name="Martin C."/>
        </authorList>
    </citation>
    <scope>NUCLEOTIDE SEQUENCE</scope>
</reference>
<accession>A0A8J1Y5A2</accession>
<organism evidence="2 3">
    <name type="scientific">Owenia fusiformis</name>
    <name type="common">Polychaete worm</name>
    <dbReference type="NCBI Taxonomy" id="6347"/>
    <lineage>
        <taxon>Eukaryota</taxon>
        <taxon>Metazoa</taxon>
        <taxon>Spiralia</taxon>
        <taxon>Lophotrochozoa</taxon>
        <taxon>Annelida</taxon>
        <taxon>Polychaeta</taxon>
        <taxon>Sedentaria</taxon>
        <taxon>Canalipalpata</taxon>
        <taxon>Sabellida</taxon>
        <taxon>Oweniida</taxon>
        <taxon>Oweniidae</taxon>
        <taxon>Owenia</taxon>
    </lineage>
</organism>
<gene>
    <name evidence="2" type="ORF">OFUS_LOCUS17561</name>
</gene>
<feature type="compositionally biased region" description="Polar residues" evidence="1">
    <location>
        <begin position="367"/>
        <end position="386"/>
    </location>
</feature>
<evidence type="ECO:0000256" key="1">
    <source>
        <dbReference type="SAM" id="MobiDB-lite"/>
    </source>
</evidence>
<evidence type="ECO:0000313" key="3">
    <source>
        <dbReference type="Proteomes" id="UP000749559"/>
    </source>
</evidence>
<protein>
    <submittedName>
        <fullName evidence="2">Uncharacterized protein</fullName>
    </submittedName>
</protein>
<proteinExistence type="predicted"/>
<feature type="region of interest" description="Disordered" evidence="1">
    <location>
        <begin position="437"/>
        <end position="480"/>
    </location>
</feature>
<sequence length="480" mass="53781">MTSEGNSNQTRRLPDILFQRKRKKLPGGSYPTFSGALEWLRRHKDELDTALRLISMYPNLIQDKSADSLWEFLSPLVSRNGLDFDGFGTTQNTLTLPDMHDSLMNGSEDGFSVLRQVVLCHNDLEDDSRLKTHLDSVIHALLPCFAVRCFAPETVNIVPKQDILENVMYCNAFIFIMNEVTIDNAFCLQLLDIAVENNVPIVSIREPGFKVPTPPTEINQSNQRDLVNGKPVEKFPARRVIREFRRTQSDDSLISGRGSPLLNSLQHVDIDLLVEAYQEALVYTTNFHDVCIAKLYNKLSLCCGTDILVHQMNEPEYASGGKHERASRETTRNGIDSSHPEKMSGSPVPRYDFEKKRPIQLPPIKVTVNTPSTNGEKQNGTSNARSCSPRRYSDGLGFDDFSPPLTPNGKKTTYLVFPPKGSDSKGKPYLMNWPPPLFEDHPDSPPLGDGRGSPEIIELSDINRGLELRPLSPEAEDMAT</sequence>
<feature type="compositionally biased region" description="Basic and acidic residues" evidence="1">
    <location>
        <begin position="321"/>
        <end position="331"/>
    </location>
</feature>
<name>A0A8J1Y5A2_OWEFU</name>
<evidence type="ECO:0000313" key="2">
    <source>
        <dbReference type="EMBL" id="CAH1792617.1"/>
    </source>
</evidence>
<comment type="caution">
    <text evidence="2">The sequence shown here is derived from an EMBL/GenBank/DDBJ whole genome shotgun (WGS) entry which is preliminary data.</text>
</comment>